<dbReference type="Proteomes" id="UP000221947">
    <property type="component" value="Segment"/>
</dbReference>
<organism evidence="1 2">
    <name type="scientific">Sinorhizobium phage phiM7</name>
    <dbReference type="NCBI Taxonomy" id="1647403"/>
    <lineage>
        <taxon>Viruses</taxon>
        <taxon>Duplodnaviria</taxon>
        <taxon>Heunggongvirae</taxon>
        <taxon>Uroviricota</taxon>
        <taxon>Caudoviricetes</taxon>
        <taxon>Emdodecavirus</taxon>
        <taxon>Emdodecavirus M7</taxon>
    </lineage>
</organism>
<gene>
    <name evidence="1" type="ORF">PHIM7_334</name>
</gene>
<evidence type="ECO:0000313" key="1">
    <source>
        <dbReference type="EMBL" id="AKF12879.1"/>
    </source>
</evidence>
<sequence length="65" mass="7266">MSFEEAKRHAHDLWTTAHVPMNGIWSSPYGTIQTVEHGEWEAKLNSGWTVRLSSHGSILGGSYEP</sequence>
<name>A0A0F6YPK5_9CAUD</name>
<proteinExistence type="predicted"/>
<keyword evidence="2" id="KW-1185">Reference proteome</keyword>
<protein>
    <submittedName>
        <fullName evidence="1">Uncharacterized protein</fullName>
    </submittedName>
</protein>
<dbReference type="EMBL" id="KR052480">
    <property type="protein sequence ID" value="AKF12879.1"/>
    <property type="molecule type" value="Genomic_DNA"/>
</dbReference>
<evidence type="ECO:0000313" key="2">
    <source>
        <dbReference type="Proteomes" id="UP000221947"/>
    </source>
</evidence>
<accession>A0A0F6YPK5</accession>
<reference evidence="1 2" key="1">
    <citation type="submission" date="2015-04" db="EMBL/GenBank/DDBJ databases">
        <authorList>
            <person name="Schouten J.T."/>
            <person name="Crockett J.T."/>
            <person name="Hodson T.S."/>
            <person name="Hyde J.R."/>
            <person name="Smith T.A."/>
            <person name="Merrill B.D."/>
            <person name="Crook M.B."/>
            <person name="Griffitts J.S."/>
            <person name="Burnett S.H."/>
            <person name="Grose J.H."/>
            <person name="Breakwell D.P."/>
        </authorList>
    </citation>
    <scope>NUCLEOTIDE SEQUENCE [LARGE SCALE GENOMIC DNA]</scope>
</reference>